<protein>
    <recommendedName>
        <fullName evidence="14">Protein-tyrosine-phosphatase</fullName>
    </recommendedName>
</protein>
<feature type="compositionally biased region" description="Basic and acidic residues" evidence="8">
    <location>
        <begin position="958"/>
        <end position="971"/>
    </location>
</feature>
<evidence type="ECO:0000256" key="2">
    <source>
        <dbReference type="ARBA" id="ARBA00022723"/>
    </source>
</evidence>
<dbReference type="Gene3D" id="3.40.250.10">
    <property type="entry name" value="Rhodanese-like domain"/>
    <property type="match status" value="1"/>
</dbReference>
<keyword evidence="2" id="KW-0479">Metal-binding</keyword>
<evidence type="ECO:0000256" key="4">
    <source>
        <dbReference type="ARBA" id="ARBA00022801"/>
    </source>
</evidence>
<dbReference type="PROSITE" id="PS50056">
    <property type="entry name" value="TYR_PHOSPHATASE_2"/>
    <property type="match status" value="2"/>
</dbReference>
<feature type="region of interest" description="Disordered" evidence="8">
    <location>
        <begin position="894"/>
        <end position="1005"/>
    </location>
</feature>
<feature type="region of interest" description="Disordered" evidence="8">
    <location>
        <begin position="350"/>
        <end position="381"/>
    </location>
</feature>
<feature type="domain" description="Tyrosine specific protein phosphatases" evidence="10">
    <location>
        <begin position="619"/>
        <end position="671"/>
    </location>
</feature>
<evidence type="ECO:0000259" key="11">
    <source>
        <dbReference type="PROSITE" id="PS50178"/>
    </source>
</evidence>
<dbReference type="Gene3D" id="3.90.190.10">
    <property type="entry name" value="Protein tyrosine phosphatase superfamily"/>
    <property type="match status" value="2"/>
</dbReference>
<evidence type="ECO:0000313" key="12">
    <source>
        <dbReference type="EMBL" id="KAF0731863.1"/>
    </source>
</evidence>
<feature type="domain" description="Tyrosine-protein phosphatase" evidence="9">
    <location>
        <begin position="158"/>
        <end position="301"/>
    </location>
</feature>
<evidence type="ECO:0000259" key="10">
    <source>
        <dbReference type="PROSITE" id="PS50056"/>
    </source>
</evidence>
<dbReference type="SUPFAM" id="SSF57903">
    <property type="entry name" value="FYVE/PHD zinc finger"/>
    <property type="match status" value="1"/>
</dbReference>
<keyword evidence="5" id="KW-0862">Zinc</keyword>
<dbReference type="GO" id="GO:0008270">
    <property type="term" value="F:zinc ion binding"/>
    <property type="evidence" value="ECO:0007669"/>
    <property type="project" value="UniProtKB-KW"/>
</dbReference>
<dbReference type="GO" id="GO:0004721">
    <property type="term" value="F:phosphoprotein phosphatase activity"/>
    <property type="evidence" value="ECO:0007669"/>
    <property type="project" value="UniProtKB-KW"/>
</dbReference>
<evidence type="ECO:0000256" key="5">
    <source>
        <dbReference type="ARBA" id="ARBA00022833"/>
    </source>
</evidence>
<dbReference type="VEuPathDB" id="FungiDB:AeMF1_013948"/>
<dbReference type="SUPFAM" id="SSF52821">
    <property type="entry name" value="Rhodanese/Cell cycle control phosphatase"/>
    <property type="match status" value="1"/>
</dbReference>
<feature type="compositionally biased region" description="Polar residues" evidence="8">
    <location>
        <begin position="908"/>
        <end position="937"/>
    </location>
</feature>
<dbReference type="SMART" id="SM00195">
    <property type="entry name" value="DSPc"/>
    <property type="match status" value="2"/>
</dbReference>
<dbReference type="InterPro" id="IPR000306">
    <property type="entry name" value="Znf_FYVE"/>
</dbReference>
<keyword evidence="3 7" id="KW-0863">Zinc-finger</keyword>
<dbReference type="CDD" id="cd14498">
    <property type="entry name" value="DSP"/>
    <property type="match status" value="2"/>
</dbReference>
<dbReference type="PANTHER" id="PTHR10159">
    <property type="entry name" value="DUAL SPECIFICITY PROTEIN PHOSPHATASE"/>
    <property type="match status" value="1"/>
</dbReference>
<evidence type="ECO:0000259" key="9">
    <source>
        <dbReference type="PROSITE" id="PS50054"/>
    </source>
</evidence>
<feature type="domain" description="FYVE-type" evidence="11">
    <location>
        <begin position="725"/>
        <end position="789"/>
    </location>
</feature>
<proteinExistence type="inferred from homology"/>
<dbReference type="InterPro" id="IPR029021">
    <property type="entry name" value="Prot-tyrosine_phosphatase-like"/>
</dbReference>
<dbReference type="InterPro" id="IPR011011">
    <property type="entry name" value="Znf_FYVE_PHD"/>
</dbReference>
<dbReference type="Pfam" id="PF01363">
    <property type="entry name" value="FYVE"/>
    <property type="match status" value="1"/>
</dbReference>
<organism evidence="12 13">
    <name type="scientific">Aphanomyces euteiches</name>
    <dbReference type="NCBI Taxonomy" id="100861"/>
    <lineage>
        <taxon>Eukaryota</taxon>
        <taxon>Sar</taxon>
        <taxon>Stramenopiles</taxon>
        <taxon>Oomycota</taxon>
        <taxon>Saprolegniomycetes</taxon>
        <taxon>Saprolegniales</taxon>
        <taxon>Verrucalvaceae</taxon>
        <taxon>Aphanomyces</taxon>
    </lineage>
</organism>
<dbReference type="InterPro" id="IPR013083">
    <property type="entry name" value="Znf_RING/FYVE/PHD"/>
</dbReference>
<accession>A0A6G0WWJ2</accession>
<comment type="similarity">
    <text evidence="1">Belongs to the protein-tyrosine phosphatase family. Non-receptor class dual specificity subfamily.</text>
</comment>
<evidence type="ECO:0008006" key="14">
    <source>
        <dbReference type="Google" id="ProtNLM"/>
    </source>
</evidence>
<evidence type="ECO:0000256" key="7">
    <source>
        <dbReference type="PROSITE-ProRule" id="PRU00091"/>
    </source>
</evidence>
<feature type="region of interest" description="Disordered" evidence="8">
    <location>
        <begin position="1"/>
        <end position="22"/>
    </location>
</feature>
<dbReference type="InterPro" id="IPR036873">
    <property type="entry name" value="Rhodanese-like_dom_sf"/>
</dbReference>
<dbReference type="Pfam" id="PF00782">
    <property type="entry name" value="DSPc"/>
    <property type="match status" value="2"/>
</dbReference>
<reference evidence="12 13" key="1">
    <citation type="submission" date="2019-07" db="EMBL/GenBank/DDBJ databases">
        <title>Genomics analysis of Aphanomyces spp. identifies a new class of oomycete effector associated with host adaptation.</title>
        <authorList>
            <person name="Gaulin E."/>
        </authorList>
    </citation>
    <scope>NUCLEOTIDE SEQUENCE [LARGE SCALE GENOMIC DNA]</scope>
    <source>
        <strain evidence="12 13">ATCC 201684</strain>
    </source>
</reference>
<dbReference type="AlphaFoldDB" id="A0A6G0WWJ2"/>
<dbReference type="PROSITE" id="PS50054">
    <property type="entry name" value="TYR_PHOSPHATASE_DUAL"/>
    <property type="match status" value="2"/>
</dbReference>
<feature type="domain" description="Tyrosine specific protein phosphatases" evidence="10">
    <location>
        <begin position="222"/>
        <end position="283"/>
    </location>
</feature>
<dbReference type="PROSITE" id="PS50178">
    <property type="entry name" value="ZF_FYVE"/>
    <property type="match status" value="1"/>
</dbReference>
<dbReference type="PANTHER" id="PTHR10159:SF519">
    <property type="entry name" value="DUAL SPECIFICITY PROTEIN PHOSPHATASE MPK3"/>
    <property type="match status" value="1"/>
</dbReference>
<dbReference type="EMBL" id="VJMJ01000139">
    <property type="protein sequence ID" value="KAF0731863.1"/>
    <property type="molecule type" value="Genomic_DNA"/>
</dbReference>
<dbReference type="Gene3D" id="3.30.40.10">
    <property type="entry name" value="Zinc/RING finger domain, C3HC4 (zinc finger)"/>
    <property type="match status" value="1"/>
</dbReference>
<evidence type="ECO:0000256" key="3">
    <source>
        <dbReference type="ARBA" id="ARBA00022771"/>
    </source>
</evidence>
<dbReference type="SUPFAM" id="SSF52799">
    <property type="entry name" value="(Phosphotyrosine protein) phosphatases II"/>
    <property type="match status" value="2"/>
</dbReference>
<comment type="caution">
    <text evidence="12">The sequence shown here is derived from an EMBL/GenBank/DDBJ whole genome shotgun (WGS) entry which is preliminary data.</text>
</comment>
<feature type="domain" description="Tyrosine-protein phosphatase" evidence="9">
    <location>
        <begin position="549"/>
        <end position="693"/>
    </location>
</feature>
<dbReference type="InterPro" id="IPR000340">
    <property type="entry name" value="Dual-sp_phosphatase_cat-dom"/>
</dbReference>
<feature type="compositionally biased region" description="Polar residues" evidence="8">
    <location>
        <begin position="353"/>
        <end position="380"/>
    </location>
</feature>
<dbReference type="InterPro" id="IPR020422">
    <property type="entry name" value="TYR_PHOSPHATASE_DUAL_dom"/>
</dbReference>
<evidence type="ECO:0000256" key="1">
    <source>
        <dbReference type="ARBA" id="ARBA00008601"/>
    </source>
</evidence>
<feature type="compositionally biased region" description="Polar residues" evidence="8">
    <location>
        <begin position="992"/>
        <end position="1005"/>
    </location>
</feature>
<dbReference type="InterPro" id="IPR000387">
    <property type="entry name" value="Tyr_Pase_dom"/>
</dbReference>
<keyword evidence="4" id="KW-0378">Hydrolase</keyword>
<keyword evidence="13" id="KW-1185">Reference proteome</keyword>
<sequence length="1098" mass="123533">MAQTSATISSSPGLKTIPNPNGTVFGDQSSQVAFNPDAPALVATPADVFNFLQHSAFSTLILDISSSFEDLPPMVLPVTFSKDGVCQFPELVTKRLANSALTHVFLTENTKLPDTKVRRAKVARTIGEVRGKGSPLDVQFVDVALISLFPLQEPPEVNLVESSHGWIFLGNNLHAKNVKVVQTLEVECIVNCASSSQEKLLQDVEYFDLKVPKENAEAGAAIAFDEAVDFMVQAFKRYRRIMVHSTYGRSRCCTLVVYFIMKTENVSLVEAYHRVLKCRPQMMPRDAILDLLVQKEKSLYGKSSFNEADKSAFREKLKQLCRGDLLSQGDKEKHNSALANINNSEVKQLAAKYQQSSKESPLTNDKASKTTGNEALTSTNTKRRSVPESIVTCRWLFNRLQSGTGMLLIDSRSRYDFEDDCVPTAISIPSLKQPCTMADVENALLPEQAHLFSIKKRKLREVVIYGDAVKSVAVQENFSKGKPWMYVLGGLLVEEALVTSVRYLEDGFTTFQFRYPFYTTLFLFDCHNNDDEHGNLLARTRSGTHNVNYPNEILDGFLFLGNMWHAQSPSVIRNLGITHIVNASLDTDNVFDEAGVIYHEVKIKDDVNADIAAHFESTYSFIENAKKVQHSRVLIHCTQGISRSCTLAIYYVMRAQRWSLVTSVNYCISNRGVCFPNQGFLQALMVEERKLYHANSLSTHEMDLLVGNSLSDRPVPKPAPLEPYLQKPENCHVCKRLFSFFDWRHRCGICKVTVCGKCSSSRLILTEQASGYDKNDVGRVCDPCVTHLWAMHLPLPFRLAFNIFSDKYGMRVRRSLAVKSPSLQHQYLTVSYIPGTEAHILMNLLRKRFQVRDYELLDVTGDGVGLDSAWSLQSGGYLDLPDQAVLFASVGESGSISEPRGASLRGAFTSTTGSSYRNGIMRQEQSFTSRSLPSNSRHLTRRSRSFSEGRALALQQSLRERERQKKHDQVYHHSLPGTRDGQPRNESRSRSKNASIEGQRGMQSPSMMDDIRFAELWGAAYPYCSLIPRDQLLCLDKETMMELMLAISYLSSRVGHYTTNVDSNARQNDFSEVFETMKMSETTRQIMLQYIEINPTNR</sequence>
<dbReference type="GO" id="GO:0043409">
    <property type="term" value="P:negative regulation of MAPK cascade"/>
    <property type="evidence" value="ECO:0007669"/>
    <property type="project" value="TreeGrafter"/>
</dbReference>
<evidence type="ECO:0000256" key="8">
    <source>
        <dbReference type="SAM" id="MobiDB-lite"/>
    </source>
</evidence>
<dbReference type="InterPro" id="IPR017455">
    <property type="entry name" value="Znf_FYVE-rel"/>
</dbReference>
<dbReference type="CDD" id="cd00065">
    <property type="entry name" value="FYVE_like_SF"/>
    <property type="match status" value="1"/>
</dbReference>
<evidence type="ECO:0000313" key="13">
    <source>
        <dbReference type="Proteomes" id="UP000481153"/>
    </source>
</evidence>
<keyword evidence="6" id="KW-0904">Protein phosphatase</keyword>
<dbReference type="Proteomes" id="UP000481153">
    <property type="component" value="Unassembled WGS sequence"/>
</dbReference>
<dbReference type="FunFam" id="3.90.190.10:FF:000109">
    <property type="entry name" value="Dual specificity phosphatase"/>
    <property type="match status" value="1"/>
</dbReference>
<name>A0A6G0WWJ2_9STRA</name>
<dbReference type="GO" id="GO:0005737">
    <property type="term" value="C:cytoplasm"/>
    <property type="evidence" value="ECO:0007669"/>
    <property type="project" value="TreeGrafter"/>
</dbReference>
<evidence type="ECO:0000256" key="6">
    <source>
        <dbReference type="ARBA" id="ARBA00022912"/>
    </source>
</evidence>
<dbReference type="SMART" id="SM00064">
    <property type="entry name" value="FYVE"/>
    <property type="match status" value="1"/>
</dbReference>
<gene>
    <name evidence="12" type="ORF">Ae201684_010962</name>
</gene>